<organism evidence="1 2">
    <name type="scientific">Deinococcus lacus</name>
    <dbReference type="NCBI Taxonomy" id="392561"/>
    <lineage>
        <taxon>Bacteria</taxon>
        <taxon>Thermotogati</taxon>
        <taxon>Deinococcota</taxon>
        <taxon>Deinococci</taxon>
        <taxon>Deinococcales</taxon>
        <taxon>Deinococcaceae</taxon>
        <taxon>Deinococcus</taxon>
    </lineage>
</organism>
<name>A0ABW1YC29_9DEIO</name>
<proteinExistence type="predicted"/>
<dbReference type="SUPFAM" id="SSF48452">
    <property type="entry name" value="TPR-like"/>
    <property type="match status" value="1"/>
</dbReference>
<gene>
    <name evidence="1" type="ORF">ACFP81_05890</name>
</gene>
<dbReference type="Proteomes" id="UP001596297">
    <property type="component" value="Unassembled WGS sequence"/>
</dbReference>
<evidence type="ECO:0008006" key="3">
    <source>
        <dbReference type="Google" id="ProtNLM"/>
    </source>
</evidence>
<comment type="caution">
    <text evidence="1">The sequence shown here is derived from an EMBL/GenBank/DDBJ whole genome shotgun (WGS) entry which is preliminary data.</text>
</comment>
<reference evidence="2" key="1">
    <citation type="journal article" date="2019" name="Int. J. Syst. Evol. Microbiol.">
        <title>The Global Catalogue of Microorganisms (GCM) 10K type strain sequencing project: providing services to taxonomists for standard genome sequencing and annotation.</title>
        <authorList>
            <consortium name="The Broad Institute Genomics Platform"/>
            <consortium name="The Broad Institute Genome Sequencing Center for Infectious Disease"/>
            <person name="Wu L."/>
            <person name="Ma J."/>
        </authorList>
    </citation>
    <scope>NUCLEOTIDE SEQUENCE [LARGE SCALE GENOMIC DNA]</scope>
    <source>
        <strain evidence="2">CGMCC 1.15772</strain>
    </source>
</reference>
<evidence type="ECO:0000313" key="2">
    <source>
        <dbReference type="Proteomes" id="UP001596297"/>
    </source>
</evidence>
<dbReference type="EMBL" id="JBHSWD010000001">
    <property type="protein sequence ID" value="MFC6591591.1"/>
    <property type="molecule type" value="Genomic_DNA"/>
</dbReference>
<keyword evidence="2" id="KW-1185">Reference proteome</keyword>
<accession>A0ABW1YC29</accession>
<sequence>MTAQHGSSQAEKKSLFAMLEARLDQGQRLAAAGQHRRALDTYRDVLALLRRQKPTPGRDGLLAAAYLLAYQSLRATRHREAGAQLQRGVSYARTSRDPQARALAQACLESAGE</sequence>
<protein>
    <recommendedName>
        <fullName evidence="3">Tetratricopeptide repeat protein</fullName>
    </recommendedName>
</protein>
<evidence type="ECO:0000313" key="1">
    <source>
        <dbReference type="EMBL" id="MFC6591591.1"/>
    </source>
</evidence>
<dbReference type="RefSeq" id="WP_380082593.1">
    <property type="nucleotide sequence ID" value="NZ_JBHSWD010000001.1"/>
</dbReference>
<dbReference type="InterPro" id="IPR011990">
    <property type="entry name" value="TPR-like_helical_dom_sf"/>
</dbReference>